<evidence type="ECO:0000256" key="2">
    <source>
        <dbReference type="PROSITE-ProRule" id="PRU01282"/>
    </source>
</evidence>
<keyword evidence="3" id="KW-0560">Oxidoreductase</keyword>
<name>A0A840I383_9PROT</name>
<dbReference type="SUPFAM" id="SSF52833">
    <property type="entry name" value="Thioredoxin-like"/>
    <property type="match status" value="1"/>
</dbReference>
<sequence length="113" mass="12429">MITLYGIKTCETCRKATRALEEAGREVTVVDLRKDPPTTAFLEALIAAAPDKALNRSSATWRKLPDEEKARAETDLAGLLRDNPTLIKRPVIMDEDGGLYVGWNAETKFALGP</sequence>
<dbReference type="Pfam" id="PF03960">
    <property type="entry name" value="ArsC"/>
    <property type="match status" value="1"/>
</dbReference>
<dbReference type="InterPro" id="IPR006660">
    <property type="entry name" value="Arsenate_reductase-like"/>
</dbReference>
<dbReference type="EC" id="1.20.4.1" evidence="3"/>
<comment type="caution">
    <text evidence="3">The sequence shown here is derived from an EMBL/GenBank/DDBJ whole genome shotgun (WGS) entry which is preliminary data.</text>
</comment>
<proteinExistence type="inferred from homology"/>
<comment type="similarity">
    <text evidence="1 2">Belongs to the ArsC family.</text>
</comment>
<dbReference type="EMBL" id="JACHOB010000002">
    <property type="protein sequence ID" value="MBB4658733.1"/>
    <property type="molecule type" value="Genomic_DNA"/>
</dbReference>
<evidence type="ECO:0000313" key="3">
    <source>
        <dbReference type="EMBL" id="MBB4658733.1"/>
    </source>
</evidence>
<accession>A0A840I383</accession>
<dbReference type="AlphaFoldDB" id="A0A840I383"/>
<reference evidence="3 4" key="1">
    <citation type="submission" date="2020-08" db="EMBL/GenBank/DDBJ databases">
        <title>Genomic Encyclopedia of Type Strains, Phase IV (KMG-IV): sequencing the most valuable type-strain genomes for metagenomic binning, comparative biology and taxonomic classification.</title>
        <authorList>
            <person name="Goeker M."/>
        </authorList>
    </citation>
    <scope>NUCLEOTIDE SEQUENCE [LARGE SCALE GENOMIC DNA]</scope>
    <source>
        <strain evidence="3 4">DSM 102850</strain>
    </source>
</reference>
<evidence type="ECO:0000313" key="4">
    <source>
        <dbReference type="Proteomes" id="UP000563524"/>
    </source>
</evidence>
<protein>
    <submittedName>
        <fullName evidence="3">Arsenate reductase</fullName>
        <ecNumber evidence="3">1.20.4.1</ecNumber>
    </submittedName>
</protein>
<evidence type="ECO:0000256" key="1">
    <source>
        <dbReference type="ARBA" id="ARBA00007198"/>
    </source>
</evidence>
<dbReference type="RefSeq" id="WP_183816915.1">
    <property type="nucleotide sequence ID" value="NZ_JACHOB010000002.1"/>
</dbReference>
<dbReference type="Gene3D" id="3.40.30.10">
    <property type="entry name" value="Glutaredoxin"/>
    <property type="match status" value="1"/>
</dbReference>
<keyword evidence="4" id="KW-1185">Reference proteome</keyword>
<organism evidence="3 4">
    <name type="scientific">Parvularcula dongshanensis</name>
    <dbReference type="NCBI Taxonomy" id="1173995"/>
    <lineage>
        <taxon>Bacteria</taxon>
        <taxon>Pseudomonadati</taxon>
        <taxon>Pseudomonadota</taxon>
        <taxon>Alphaproteobacteria</taxon>
        <taxon>Parvularculales</taxon>
        <taxon>Parvularculaceae</taxon>
        <taxon>Parvularcula</taxon>
    </lineage>
</organism>
<dbReference type="PANTHER" id="PTHR30041:SF8">
    <property type="entry name" value="PROTEIN YFFB"/>
    <property type="match status" value="1"/>
</dbReference>
<gene>
    <name evidence="3" type="ORF">GGQ59_001247</name>
</gene>
<dbReference type="Proteomes" id="UP000563524">
    <property type="component" value="Unassembled WGS sequence"/>
</dbReference>
<dbReference type="GO" id="GO:0008794">
    <property type="term" value="F:arsenate reductase (glutaredoxin) activity"/>
    <property type="evidence" value="ECO:0007669"/>
    <property type="project" value="UniProtKB-EC"/>
</dbReference>
<dbReference type="PANTHER" id="PTHR30041">
    <property type="entry name" value="ARSENATE REDUCTASE"/>
    <property type="match status" value="1"/>
</dbReference>
<dbReference type="InterPro" id="IPR036249">
    <property type="entry name" value="Thioredoxin-like_sf"/>
</dbReference>
<dbReference type="PROSITE" id="PS51353">
    <property type="entry name" value="ARSC"/>
    <property type="match status" value="1"/>
</dbReference>